<keyword evidence="9 13" id="KW-1133">Transmembrane helix</keyword>
<keyword evidence="15" id="KW-1185">Reference proteome</keyword>
<evidence type="ECO:0000256" key="11">
    <source>
        <dbReference type="ARBA" id="ARBA00023136"/>
    </source>
</evidence>
<evidence type="ECO:0000256" key="7">
    <source>
        <dbReference type="ARBA" id="ARBA00022475"/>
    </source>
</evidence>
<dbReference type="STRING" id="1450648.CLORY_17220"/>
<reference evidence="14 15" key="1">
    <citation type="submission" date="2017-03" db="EMBL/GenBank/DDBJ databases">
        <title>Genome sequence of Clostridium oryzae DSM 28571.</title>
        <authorList>
            <person name="Poehlein A."/>
            <person name="Daniel R."/>
        </authorList>
    </citation>
    <scope>NUCLEOTIDE SEQUENCE [LARGE SCALE GENOMIC DNA]</scope>
    <source>
        <strain evidence="14 15">DSM 28571</strain>
    </source>
</reference>
<evidence type="ECO:0000256" key="12">
    <source>
        <dbReference type="ARBA" id="ARBA00031636"/>
    </source>
</evidence>
<dbReference type="GO" id="GO:0006811">
    <property type="term" value="P:monoatomic ion transport"/>
    <property type="evidence" value="ECO:0007669"/>
    <property type="project" value="UniProtKB-KW"/>
</dbReference>
<dbReference type="AlphaFoldDB" id="A0A1V4IRE3"/>
<dbReference type="Proteomes" id="UP000190080">
    <property type="component" value="Unassembled WGS sequence"/>
</dbReference>
<feature type="transmembrane region" description="Helical" evidence="13">
    <location>
        <begin position="316"/>
        <end position="339"/>
    </location>
</feature>
<comment type="caution">
    <text evidence="14">The sequence shown here is derived from an EMBL/GenBank/DDBJ whole genome shotgun (WGS) entry which is preliminary data.</text>
</comment>
<protein>
    <recommendedName>
        <fullName evidence="4">Probable multidrug resistance protein NorM</fullName>
    </recommendedName>
    <alternativeName>
        <fullName evidence="12">Multidrug-efflux transporter</fullName>
    </alternativeName>
</protein>
<dbReference type="GO" id="GO:0042910">
    <property type="term" value="F:xenobiotic transmembrane transporter activity"/>
    <property type="evidence" value="ECO:0007669"/>
    <property type="project" value="InterPro"/>
</dbReference>
<sequence length="455" mass="49542">MTSRNRNMDMSSGPLFKKILIFALPIMAMNILQLMFNTADMVVVGHFSGSKALAAVGSTGALINLIVNLFMGLSVGTTVIVAQDYGAGKLADVSKSVHTSIAISIIGGLIVMIMGIVLCKPLLNMMGTPEDIIGLSVLYMKIYFISTPATMVYNFAAGILRAAGDSRRPMYYLLVTGTLHVIFNLLFVIVFHMSVAGVACATVISEYLSVLLIMLCLYRCDGAIRFVPRKLHIDVNKLKVIVRIGLPAGMQGLMFSISNVLIQSAINSFGSTMVAASSAASNVENYVGTTMNAYYNSAIAFTGQNMGARKYDRIDTIAKVCTVLIFATWILLGGAILLFGGQMIGIYTSDRSVIELGKLRMNIMMAAYFTCGVMNVYPGITRGMGYSIMPMISTLVGACIMRIVWLDTVFAWHPTEIMLFTCYPVTWALAGIGQVGIFFYARRQIRRHPALNLRQ</sequence>
<evidence type="ECO:0000256" key="2">
    <source>
        <dbReference type="ARBA" id="ARBA00004651"/>
    </source>
</evidence>
<evidence type="ECO:0000256" key="10">
    <source>
        <dbReference type="ARBA" id="ARBA00023065"/>
    </source>
</evidence>
<evidence type="ECO:0000256" key="6">
    <source>
        <dbReference type="ARBA" id="ARBA00022449"/>
    </source>
</evidence>
<feature type="transmembrane region" description="Helical" evidence="13">
    <location>
        <begin position="20"/>
        <end position="39"/>
    </location>
</feature>
<feature type="transmembrane region" description="Helical" evidence="13">
    <location>
        <begin position="59"/>
        <end position="81"/>
    </location>
</feature>
<evidence type="ECO:0000256" key="4">
    <source>
        <dbReference type="ARBA" id="ARBA00020268"/>
    </source>
</evidence>
<evidence type="ECO:0000256" key="3">
    <source>
        <dbReference type="ARBA" id="ARBA00010199"/>
    </source>
</evidence>
<organism evidence="14 15">
    <name type="scientific">Clostridium oryzae</name>
    <dbReference type="NCBI Taxonomy" id="1450648"/>
    <lineage>
        <taxon>Bacteria</taxon>
        <taxon>Bacillati</taxon>
        <taxon>Bacillota</taxon>
        <taxon>Clostridia</taxon>
        <taxon>Eubacteriales</taxon>
        <taxon>Clostridiaceae</taxon>
        <taxon>Clostridium</taxon>
    </lineage>
</organism>
<feature type="transmembrane region" description="Helical" evidence="13">
    <location>
        <begin position="101"/>
        <end position="123"/>
    </location>
</feature>
<feature type="transmembrane region" description="Helical" evidence="13">
    <location>
        <begin position="359"/>
        <end position="377"/>
    </location>
</feature>
<dbReference type="InterPro" id="IPR048279">
    <property type="entry name" value="MdtK-like"/>
</dbReference>
<dbReference type="EMBL" id="MZGV01000014">
    <property type="protein sequence ID" value="OPJ62592.1"/>
    <property type="molecule type" value="Genomic_DNA"/>
</dbReference>
<keyword evidence="6" id="KW-0050">Antiport</keyword>
<comment type="similarity">
    <text evidence="3">Belongs to the multi antimicrobial extrusion (MATE) (TC 2.A.66.1) family.</text>
</comment>
<feature type="transmembrane region" description="Helical" evidence="13">
    <location>
        <begin position="417"/>
        <end position="441"/>
    </location>
</feature>
<dbReference type="GO" id="GO:0015297">
    <property type="term" value="F:antiporter activity"/>
    <property type="evidence" value="ECO:0007669"/>
    <property type="project" value="UniProtKB-KW"/>
</dbReference>
<evidence type="ECO:0000313" key="14">
    <source>
        <dbReference type="EMBL" id="OPJ62592.1"/>
    </source>
</evidence>
<dbReference type="InterPro" id="IPR050222">
    <property type="entry name" value="MATE_MdtK"/>
</dbReference>
<dbReference type="OrthoDB" id="9776324at2"/>
<dbReference type="NCBIfam" id="TIGR00797">
    <property type="entry name" value="matE"/>
    <property type="match status" value="1"/>
</dbReference>
<feature type="transmembrane region" description="Helical" evidence="13">
    <location>
        <begin position="196"/>
        <end position="220"/>
    </location>
</feature>
<dbReference type="PANTHER" id="PTHR43298:SF2">
    <property type="entry name" value="FMN_FAD EXPORTER YEEO-RELATED"/>
    <property type="match status" value="1"/>
</dbReference>
<evidence type="ECO:0000256" key="9">
    <source>
        <dbReference type="ARBA" id="ARBA00022989"/>
    </source>
</evidence>
<keyword evidence="7" id="KW-1003">Cell membrane</keyword>
<keyword evidence="11 13" id="KW-0472">Membrane</keyword>
<dbReference type="PIRSF" id="PIRSF006603">
    <property type="entry name" value="DinF"/>
    <property type="match status" value="1"/>
</dbReference>
<feature type="transmembrane region" description="Helical" evidence="13">
    <location>
        <begin position="170"/>
        <end position="190"/>
    </location>
</feature>
<comment type="subcellular location">
    <subcellularLocation>
        <location evidence="2">Cell membrane</location>
        <topology evidence="2">Multi-pass membrane protein</topology>
    </subcellularLocation>
</comment>
<comment type="function">
    <text evidence="1">Multidrug efflux pump.</text>
</comment>
<evidence type="ECO:0000313" key="15">
    <source>
        <dbReference type="Proteomes" id="UP000190080"/>
    </source>
</evidence>
<dbReference type="CDD" id="cd13138">
    <property type="entry name" value="MATE_yoeA_like"/>
    <property type="match status" value="1"/>
</dbReference>
<evidence type="ECO:0000256" key="1">
    <source>
        <dbReference type="ARBA" id="ARBA00003408"/>
    </source>
</evidence>
<dbReference type="GO" id="GO:0005886">
    <property type="term" value="C:plasma membrane"/>
    <property type="evidence" value="ECO:0007669"/>
    <property type="project" value="UniProtKB-SubCell"/>
</dbReference>
<feature type="transmembrane region" description="Helical" evidence="13">
    <location>
        <begin position="384"/>
        <end position="405"/>
    </location>
</feature>
<evidence type="ECO:0000256" key="5">
    <source>
        <dbReference type="ARBA" id="ARBA00022448"/>
    </source>
</evidence>
<accession>A0A1V4IRE3</accession>
<gene>
    <name evidence="14" type="primary">mepA_3</name>
    <name evidence="14" type="ORF">CLORY_17220</name>
</gene>
<dbReference type="PANTHER" id="PTHR43298">
    <property type="entry name" value="MULTIDRUG RESISTANCE PROTEIN NORM-RELATED"/>
    <property type="match status" value="1"/>
</dbReference>
<dbReference type="Pfam" id="PF01554">
    <property type="entry name" value="MatE"/>
    <property type="match status" value="2"/>
</dbReference>
<proteinExistence type="inferred from homology"/>
<evidence type="ECO:0000256" key="8">
    <source>
        <dbReference type="ARBA" id="ARBA00022692"/>
    </source>
</evidence>
<keyword evidence="10" id="KW-0406">Ion transport</keyword>
<feature type="transmembrane region" description="Helical" evidence="13">
    <location>
        <begin position="143"/>
        <end position="163"/>
    </location>
</feature>
<name>A0A1V4IRE3_9CLOT</name>
<keyword evidence="8 13" id="KW-0812">Transmembrane</keyword>
<evidence type="ECO:0000256" key="13">
    <source>
        <dbReference type="SAM" id="Phobius"/>
    </source>
</evidence>
<dbReference type="RefSeq" id="WP_079423303.1">
    <property type="nucleotide sequence ID" value="NZ_MZGV01000014.1"/>
</dbReference>
<keyword evidence="5" id="KW-0813">Transport</keyword>
<dbReference type="InterPro" id="IPR002528">
    <property type="entry name" value="MATE_fam"/>
</dbReference>